<comment type="similarity">
    <text evidence="2">Belongs to the TMC family.</text>
</comment>
<feature type="domain" description="TMC" evidence="7">
    <location>
        <begin position="482"/>
        <end position="577"/>
    </location>
</feature>
<evidence type="ECO:0000256" key="4">
    <source>
        <dbReference type="ARBA" id="ARBA00022989"/>
    </source>
</evidence>
<feature type="transmembrane region" description="Helical" evidence="6">
    <location>
        <begin position="369"/>
        <end position="391"/>
    </location>
</feature>
<dbReference type="GeneID" id="106806283"/>
<evidence type="ECO:0000256" key="5">
    <source>
        <dbReference type="ARBA" id="ARBA00023136"/>
    </source>
</evidence>
<dbReference type="Proteomes" id="UP000695022">
    <property type="component" value="Unplaced"/>
</dbReference>
<protein>
    <submittedName>
        <fullName evidence="9">Transmembrane channel-like protein 7 isoform X1</fullName>
    </submittedName>
</protein>
<evidence type="ECO:0000256" key="6">
    <source>
        <dbReference type="SAM" id="Phobius"/>
    </source>
</evidence>
<feature type="transmembrane region" description="Helical" evidence="6">
    <location>
        <begin position="491"/>
        <end position="513"/>
    </location>
</feature>
<keyword evidence="5 6" id="KW-0472">Membrane</keyword>
<dbReference type="Pfam" id="PF07810">
    <property type="entry name" value="TMC"/>
    <property type="match status" value="1"/>
</dbReference>
<feature type="transmembrane region" description="Helical" evidence="6">
    <location>
        <begin position="411"/>
        <end position="431"/>
    </location>
</feature>
<proteinExistence type="inferred from homology"/>
<dbReference type="PANTHER" id="PTHR23302:SF43">
    <property type="entry name" value="TMC DOMAIN-CONTAINING PROTEIN"/>
    <property type="match status" value="1"/>
</dbReference>
<organism evidence="8 9">
    <name type="scientific">Priapulus caudatus</name>
    <name type="common">Priapulid worm</name>
    <dbReference type="NCBI Taxonomy" id="37621"/>
    <lineage>
        <taxon>Eukaryota</taxon>
        <taxon>Metazoa</taxon>
        <taxon>Ecdysozoa</taxon>
        <taxon>Scalidophora</taxon>
        <taxon>Priapulida</taxon>
        <taxon>Priapulimorpha</taxon>
        <taxon>Priapulimorphida</taxon>
        <taxon>Priapulidae</taxon>
        <taxon>Priapulus</taxon>
    </lineage>
</organism>
<dbReference type="InterPro" id="IPR012496">
    <property type="entry name" value="TMC_dom"/>
</dbReference>
<gene>
    <name evidence="9" type="primary">LOC106806283</name>
</gene>
<evidence type="ECO:0000256" key="1">
    <source>
        <dbReference type="ARBA" id="ARBA00004141"/>
    </source>
</evidence>
<accession>A0ABM1DUN1</accession>
<keyword evidence="3 6" id="KW-0812">Transmembrane</keyword>
<dbReference type="InterPro" id="IPR038900">
    <property type="entry name" value="TMC"/>
</dbReference>
<dbReference type="PANTHER" id="PTHR23302">
    <property type="entry name" value="TRANSMEMBRANE CHANNEL-RELATED"/>
    <property type="match status" value="1"/>
</dbReference>
<evidence type="ECO:0000313" key="9">
    <source>
        <dbReference type="RefSeq" id="XP_014663652.1"/>
    </source>
</evidence>
<feature type="transmembrane region" description="Helical" evidence="6">
    <location>
        <begin position="280"/>
        <end position="300"/>
    </location>
</feature>
<feature type="transmembrane region" description="Helical" evidence="6">
    <location>
        <begin position="662"/>
        <end position="690"/>
    </location>
</feature>
<evidence type="ECO:0000256" key="3">
    <source>
        <dbReference type="ARBA" id="ARBA00022692"/>
    </source>
</evidence>
<feature type="transmembrane region" description="Helical" evidence="6">
    <location>
        <begin position="545"/>
        <end position="570"/>
    </location>
</feature>
<keyword evidence="4 6" id="KW-1133">Transmembrane helix</keyword>
<keyword evidence="8" id="KW-1185">Reference proteome</keyword>
<name>A0ABM1DUN1_PRICU</name>
<evidence type="ECO:0000259" key="7">
    <source>
        <dbReference type="Pfam" id="PF07810"/>
    </source>
</evidence>
<comment type="subcellular location">
    <subcellularLocation>
        <location evidence="1">Membrane</location>
        <topology evidence="1">Multi-pass membrane protein</topology>
    </subcellularLocation>
</comment>
<feature type="transmembrane region" description="Helical" evidence="6">
    <location>
        <begin position="196"/>
        <end position="218"/>
    </location>
</feature>
<reference evidence="9" key="1">
    <citation type="submission" date="2025-08" db="UniProtKB">
        <authorList>
            <consortium name="RefSeq"/>
        </authorList>
    </citation>
    <scope>IDENTIFICATION</scope>
</reference>
<sequence length="758" mass="85306">MDDIHVDSVSVNLLTAAADKQSLVRSGHSVTDTILRGLPSRNLCRLESSCRTLDSQGSAYSTRSAHDRRHAFPTMRISSVASRERRHEDHTVDIVDSILSTTCMTDGTARAERRCSEAIRDMAMGMAMKRSVKLRTEARIHRQKRGCFGELKYSTAVKWKRFKEDVNNLLFSAELWRTPLLSVTGKFGSGVHSYFLFLKYILLLNIPTCLLLMTFIFIPHVMHRCTALEQILPSQNLDFTGLELITGGGFLSRTEMYQGVYANGTVQPIPGYNYNMKMSYLLTMVAYYLLCLIVIASSMARSYRKAYIEKDVSTSNAFISKVFAGWDYGVTSSEAALLKQKSIYFSLQELLSRYRTTERRSLLKVVELLVWRVLMTLLSLFLLTCSCYLVHLLQYTKSLQGTNKKLLDGLLIPGCVTLLNQLLPALFTFIARKEGYNSARGGLILTMLRSSTLHALTLGTLMYYWYRDGICDPKKNTRCPSCWEVNVGKNVYQLVIFDFLLSLVITFFTEFMWKVLSSVCCRKTMSPPQFGIVGNALELVHSQTLCWLGAFFCPVLPLIVILKLVMIFYIKKVTVILFGDVPCLQLSAMRNCRPSMNVWSTSRAWAHFMLVFFLGFCTALCSTGVAVFMVKPSQGCGPFRKQQSVYDTVNELVRYLMMTQHWLGTLVSLVTAPGIIAGVLVALCTVVYYAKTLASGKQQVVQLLREQVMMEGRDKTFLLKLLQSIASNDVSAPSWLSCSTSSGHADHTIRSGFIKPTT</sequence>
<evidence type="ECO:0000256" key="2">
    <source>
        <dbReference type="ARBA" id="ARBA00006510"/>
    </source>
</evidence>
<dbReference type="RefSeq" id="XP_014663652.1">
    <property type="nucleotide sequence ID" value="XM_014808166.1"/>
</dbReference>
<feature type="transmembrane region" description="Helical" evidence="6">
    <location>
        <begin position="604"/>
        <end position="630"/>
    </location>
</feature>
<evidence type="ECO:0000313" key="8">
    <source>
        <dbReference type="Proteomes" id="UP000695022"/>
    </source>
</evidence>